<dbReference type="InterPro" id="IPR036390">
    <property type="entry name" value="WH_DNA-bd_sf"/>
</dbReference>
<dbReference type="InterPro" id="IPR036388">
    <property type="entry name" value="WH-like_DNA-bd_sf"/>
</dbReference>
<dbReference type="SUPFAM" id="SSF46785">
    <property type="entry name" value="Winged helix' DNA-binding domain"/>
    <property type="match status" value="1"/>
</dbReference>
<reference evidence="1 2" key="1">
    <citation type="journal article" date="2015" name="Stand. Genomic Sci.">
        <title>Genomic Encyclopedia of Bacterial and Archaeal Type Strains, Phase III: the genomes of soil and plant-associated and newly described type strains.</title>
        <authorList>
            <person name="Whitman W.B."/>
            <person name="Woyke T."/>
            <person name="Klenk H.P."/>
            <person name="Zhou Y."/>
            <person name="Lilburn T.G."/>
            <person name="Beck B.J."/>
            <person name="De Vos P."/>
            <person name="Vandamme P."/>
            <person name="Eisen J.A."/>
            <person name="Garrity G."/>
            <person name="Hugenholtz P."/>
            <person name="Kyrpides N.C."/>
        </authorList>
    </citation>
    <scope>NUCLEOTIDE SEQUENCE [LARGE SCALE GENOMIC DNA]</scope>
    <source>
        <strain evidence="1 2">CGMCC 1.6858</strain>
    </source>
</reference>
<evidence type="ECO:0000313" key="1">
    <source>
        <dbReference type="EMBL" id="TWI57495.1"/>
    </source>
</evidence>
<dbReference type="Gene3D" id="1.10.10.10">
    <property type="entry name" value="Winged helix-like DNA-binding domain superfamily/Winged helix DNA-binding domain"/>
    <property type="match status" value="1"/>
</dbReference>
<evidence type="ECO:0008006" key="3">
    <source>
        <dbReference type="Google" id="ProtNLM"/>
    </source>
</evidence>
<name>A0A562QLA5_9PSED</name>
<gene>
    <name evidence="1" type="ORF">IQ22_00712</name>
</gene>
<accession>A0A562QLA5</accession>
<dbReference type="Proteomes" id="UP000316905">
    <property type="component" value="Unassembled WGS sequence"/>
</dbReference>
<sequence>MPRRFSQSKRRAVAQAILSMDDSWIALFGDLGLSDLSYSNLLLSMWLRQKQSLRKTDLYDFMPSISRRTAVKYVQHLIDQGLLIETSAEHDKRVRWVSLTPMLIERLKHFCDVACGHVSGLNQA</sequence>
<protein>
    <recommendedName>
        <fullName evidence="3">MarR family transcriptional regulator</fullName>
    </recommendedName>
</protein>
<evidence type="ECO:0000313" key="2">
    <source>
        <dbReference type="Proteomes" id="UP000316905"/>
    </source>
</evidence>
<organism evidence="1 2">
    <name type="scientific">Pseudomonas duriflava</name>
    <dbReference type="NCBI Taxonomy" id="459528"/>
    <lineage>
        <taxon>Bacteria</taxon>
        <taxon>Pseudomonadati</taxon>
        <taxon>Pseudomonadota</taxon>
        <taxon>Gammaproteobacteria</taxon>
        <taxon>Pseudomonadales</taxon>
        <taxon>Pseudomonadaceae</taxon>
        <taxon>Pseudomonas</taxon>
    </lineage>
</organism>
<keyword evidence="2" id="KW-1185">Reference proteome</keyword>
<dbReference type="AlphaFoldDB" id="A0A562QLA5"/>
<dbReference type="EMBL" id="VLKY01000002">
    <property type="protein sequence ID" value="TWI57495.1"/>
    <property type="molecule type" value="Genomic_DNA"/>
</dbReference>
<comment type="caution">
    <text evidence="1">The sequence shown here is derived from an EMBL/GenBank/DDBJ whole genome shotgun (WGS) entry which is preliminary data.</text>
</comment>
<dbReference type="RefSeq" id="WP_145138114.1">
    <property type="nucleotide sequence ID" value="NZ_VLKY01000002.1"/>
</dbReference>
<dbReference type="OrthoDB" id="8547665at2"/>
<proteinExistence type="predicted"/>